<accession>A0ACA9KIH4</accession>
<keyword evidence="2" id="KW-1185">Reference proteome</keyword>
<dbReference type="Proteomes" id="UP000789860">
    <property type="component" value="Unassembled WGS sequence"/>
</dbReference>
<name>A0ACA9KIH4_9GLOM</name>
<organism evidence="1 2">
    <name type="scientific">Scutellospora calospora</name>
    <dbReference type="NCBI Taxonomy" id="85575"/>
    <lineage>
        <taxon>Eukaryota</taxon>
        <taxon>Fungi</taxon>
        <taxon>Fungi incertae sedis</taxon>
        <taxon>Mucoromycota</taxon>
        <taxon>Glomeromycotina</taxon>
        <taxon>Glomeromycetes</taxon>
        <taxon>Diversisporales</taxon>
        <taxon>Gigasporaceae</taxon>
        <taxon>Scutellospora</taxon>
    </lineage>
</organism>
<protein>
    <submittedName>
        <fullName evidence="1">1905_t:CDS:1</fullName>
    </submittedName>
</protein>
<gene>
    <name evidence="1" type="ORF">SCALOS_LOCUS2132</name>
</gene>
<comment type="caution">
    <text evidence="1">The sequence shown here is derived from an EMBL/GenBank/DDBJ whole genome shotgun (WGS) entry which is preliminary data.</text>
</comment>
<sequence>MPNNQYNSTERSKNTLIIIAGGSGTGKTTVENLLTQDPNIAKLISTTTRPPRTGEKDGQDYYFISKETFQTELEKGRFLEHVIYDGNYYGIHGKVVDLILGTQNKHGVIIVDVDAESLEKMVEHMRKRGTSEPEIIRRLTIAEKEEKFAPEFDHILTIKENELTATVQKIKENLSHEITISGSPSKVIWLALGYFLAVVVICGLINYFLHKKDLKFQKQLEEQVKQETILVNQRDLLLKKNAEETYFAKYQQTLKRTRQLANEEDKLYTAAFVIPSYSLIKYSKYFFFPFVGDRGGYIAFNIFTDLFEAMKKMIERLRGYTYYFSAQKRLNELLAQPERNDIQKNILFAEPVATITFQKRSGQPPNRRKWLRQKHYD</sequence>
<evidence type="ECO:0000313" key="1">
    <source>
        <dbReference type="EMBL" id="CAG8473532.1"/>
    </source>
</evidence>
<proteinExistence type="predicted"/>
<evidence type="ECO:0000313" key="2">
    <source>
        <dbReference type="Proteomes" id="UP000789860"/>
    </source>
</evidence>
<reference evidence="1" key="1">
    <citation type="submission" date="2021-06" db="EMBL/GenBank/DDBJ databases">
        <authorList>
            <person name="Kallberg Y."/>
            <person name="Tangrot J."/>
            <person name="Rosling A."/>
        </authorList>
    </citation>
    <scope>NUCLEOTIDE SEQUENCE</scope>
    <source>
        <strain evidence="1">AU212A</strain>
    </source>
</reference>
<dbReference type="EMBL" id="CAJVPM010001778">
    <property type="protein sequence ID" value="CAG8473532.1"/>
    <property type="molecule type" value="Genomic_DNA"/>
</dbReference>